<evidence type="ECO:0000256" key="1">
    <source>
        <dbReference type="SAM" id="Phobius"/>
    </source>
</evidence>
<feature type="transmembrane region" description="Helical" evidence="1">
    <location>
        <begin position="89"/>
        <end position="107"/>
    </location>
</feature>
<proteinExistence type="predicted"/>
<name>A0A1J5QZA0_9ZZZZ</name>
<dbReference type="AlphaFoldDB" id="A0A1J5QZA0"/>
<keyword evidence="1" id="KW-1133">Transmembrane helix</keyword>
<feature type="transmembrane region" description="Helical" evidence="1">
    <location>
        <begin position="146"/>
        <end position="169"/>
    </location>
</feature>
<keyword evidence="1" id="KW-0472">Membrane</keyword>
<keyword evidence="1" id="KW-0812">Transmembrane</keyword>
<dbReference type="InterPro" id="IPR043128">
    <property type="entry name" value="Rev_trsase/Diguanyl_cyclase"/>
</dbReference>
<organism evidence="3">
    <name type="scientific">mine drainage metagenome</name>
    <dbReference type="NCBI Taxonomy" id="410659"/>
    <lineage>
        <taxon>unclassified sequences</taxon>
        <taxon>metagenomes</taxon>
        <taxon>ecological metagenomes</taxon>
    </lineage>
</organism>
<comment type="caution">
    <text evidence="3">The sequence shown here is derived from an EMBL/GenBank/DDBJ whole genome shotgun (WGS) entry which is preliminary data.</text>
</comment>
<dbReference type="GO" id="GO:0052621">
    <property type="term" value="F:diguanylate cyclase activity"/>
    <property type="evidence" value="ECO:0007669"/>
    <property type="project" value="UniProtKB-EC"/>
</dbReference>
<dbReference type="NCBIfam" id="TIGR00254">
    <property type="entry name" value="GGDEF"/>
    <property type="match status" value="1"/>
</dbReference>
<dbReference type="InterPro" id="IPR000160">
    <property type="entry name" value="GGDEF_dom"/>
</dbReference>
<dbReference type="PROSITE" id="PS50887">
    <property type="entry name" value="GGDEF"/>
    <property type="match status" value="1"/>
</dbReference>
<dbReference type="EMBL" id="MLJW01000347">
    <property type="protein sequence ID" value="OIQ89046.1"/>
    <property type="molecule type" value="Genomic_DNA"/>
</dbReference>
<sequence length="407" mass="43536">MEKRDAGGAQARGDGLRRTVARFCATLGLGSFEQLGELIHAGQHGPAIARHRAALIQRRVFGFAALFALLVPAWALIDLLVLPRALWDELLATRAVSALALLGLAWLARGAPDLRRARVLLGALLAITPLFYLATAHWIHAYALQGLALAAAQLYAQLPFVIVAGLALFPLTVLEFHAYALPLLAVALAGMSFHPAAVLPHAIATLWLLVLLLGVALLSALGQLRYMLAQVMRASYDTLTGALTRRAGIDVLDLQFRLAAINASALSLLFFDLDHFKSVNDTFGHDVGDRVLRDAAHALSKAVRKGDSVIRWGGEEFVVVLPTADAEEADAVVDRIIASGLGRRPDGAPVTASIGVAEARADAPQDWRSQVEIADRRMYAAKAGGRARSVGVRGQARLWRLAPVAEA</sequence>
<feature type="transmembrane region" description="Helical" evidence="1">
    <location>
        <begin position="60"/>
        <end position="77"/>
    </location>
</feature>
<evidence type="ECO:0000313" key="3">
    <source>
        <dbReference type="EMBL" id="OIQ89046.1"/>
    </source>
</evidence>
<dbReference type="CDD" id="cd01949">
    <property type="entry name" value="GGDEF"/>
    <property type="match status" value="1"/>
</dbReference>
<dbReference type="PANTHER" id="PTHR45138:SF9">
    <property type="entry name" value="DIGUANYLATE CYCLASE DGCM-RELATED"/>
    <property type="match status" value="1"/>
</dbReference>
<dbReference type="InterPro" id="IPR050469">
    <property type="entry name" value="Diguanylate_Cyclase"/>
</dbReference>
<protein>
    <submittedName>
        <fullName evidence="3">Putative diguanylate cyclase YedQ</fullName>
        <ecNumber evidence="3">2.7.7.65</ecNumber>
    </submittedName>
</protein>
<gene>
    <name evidence="3" type="primary">yedQ_2</name>
    <name evidence="3" type="ORF">GALL_290810</name>
</gene>
<dbReference type="SMART" id="SM00267">
    <property type="entry name" value="GGDEF"/>
    <property type="match status" value="1"/>
</dbReference>
<accession>A0A1J5QZA0</accession>
<reference evidence="3" key="1">
    <citation type="submission" date="2016-10" db="EMBL/GenBank/DDBJ databases">
        <title>Sequence of Gallionella enrichment culture.</title>
        <authorList>
            <person name="Poehlein A."/>
            <person name="Muehling M."/>
            <person name="Daniel R."/>
        </authorList>
    </citation>
    <scope>NUCLEOTIDE SEQUENCE</scope>
</reference>
<dbReference type="Gene3D" id="3.30.70.270">
    <property type="match status" value="1"/>
</dbReference>
<feature type="domain" description="GGDEF" evidence="2">
    <location>
        <begin position="264"/>
        <end position="394"/>
    </location>
</feature>
<evidence type="ECO:0000259" key="2">
    <source>
        <dbReference type="PROSITE" id="PS50887"/>
    </source>
</evidence>
<feature type="transmembrane region" description="Helical" evidence="1">
    <location>
        <begin position="176"/>
        <end position="196"/>
    </location>
</feature>
<dbReference type="EC" id="2.7.7.65" evidence="3"/>
<keyword evidence="3" id="KW-0808">Transferase</keyword>
<dbReference type="InterPro" id="IPR029787">
    <property type="entry name" value="Nucleotide_cyclase"/>
</dbReference>
<dbReference type="SUPFAM" id="SSF55073">
    <property type="entry name" value="Nucleotide cyclase"/>
    <property type="match status" value="1"/>
</dbReference>
<dbReference type="FunFam" id="3.30.70.270:FF:000001">
    <property type="entry name" value="Diguanylate cyclase domain protein"/>
    <property type="match status" value="1"/>
</dbReference>
<dbReference type="Pfam" id="PF00990">
    <property type="entry name" value="GGDEF"/>
    <property type="match status" value="1"/>
</dbReference>
<feature type="transmembrane region" description="Helical" evidence="1">
    <location>
        <begin position="202"/>
        <end position="224"/>
    </location>
</feature>
<feature type="transmembrane region" description="Helical" evidence="1">
    <location>
        <begin position="119"/>
        <end position="140"/>
    </location>
</feature>
<keyword evidence="3" id="KW-0548">Nucleotidyltransferase</keyword>
<dbReference type="PANTHER" id="PTHR45138">
    <property type="entry name" value="REGULATORY COMPONENTS OF SENSORY TRANSDUCTION SYSTEM"/>
    <property type="match status" value="1"/>
</dbReference>